<accession>A0A9D4CFB0</accession>
<feature type="transmembrane region" description="Helical" evidence="1">
    <location>
        <begin position="151"/>
        <end position="173"/>
    </location>
</feature>
<keyword evidence="1" id="KW-0472">Membrane</keyword>
<feature type="transmembrane region" description="Helical" evidence="1">
    <location>
        <begin position="109"/>
        <end position="130"/>
    </location>
</feature>
<reference evidence="2" key="1">
    <citation type="journal article" date="2019" name="bioRxiv">
        <title>The Genome of the Zebra Mussel, Dreissena polymorpha: A Resource for Invasive Species Research.</title>
        <authorList>
            <person name="McCartney M.A."/>
            <person name="Auch B."/>
            <person name="Kono T."/>
            <person name="Mallez S."/>
            <person name="Zhang Y."/>
            <person name="Obille A."/>
            <person name="Becker A."/>
            <person name="Abrahante J.E."/>
            <person name="Garbe J."/>
            <person name="Badalamenti J.P."/>
            <person name="Herman A."/>
            <person name="Mangelson H."/>
            <person name="Liachko I."/>
            <person name="Sullivan S."/>
            <person name="Sone E.D."/>
            <person name="Koren S."/>
            <person name="Silverstein K.A.T."/>
            <person name="Beckman K.B."/>
            <person name="Gohl D.M."/>
        </authorList>
    </citation>
    <scope>NUCLEOTIDE SEQUENCE</scope>
    <source>
        <strain evidence="2">Duluth1</strain>
        <tissue evidence="2">Whole animal</tissue>
    </source>
</reference>
<keyword evidence="1" id="KW-0812">Transmembrane</keyword>
<proteinExistence type="predicted"/>
<organism evidence="2 3">
    <name type="scientific">Dreissena polymorpha</name>
    <name type="common">Zebra mussel</name>
    <name type="synonym">Mytilus polymorpha</name>
    <dbReference type="NCBI Taxonomy" id="45954"/>
    <lineage>
        <taxon>Eukaryota</taxon>
        <taxon>Metazoa</taxon>
        <taxon>Spiralia</taxon>
        <taxon>Lophotrochozoa</taxon>
        <taxon>Mollusca</taxon>
        <taxon>Bivalvia</taxon>
        <taxon>Autobranchia</taxon>
        <taxon>Heteroconchia</taxon>
        <taxon>Euheterodonta</taxon>
        <taxon>Imparidentia</taxon>
        <taxon>Neoheterodontei</taxon>
        <taxon>Myida</taxon>
        <taxon>Dreissenoidea</taxon>
        <taxon>Dreissenidae</taxon>
        <taxon>Dreissena</taxon>
    </lineage>
</organism>
<dbReference type="EMBL" id="JAIWYP010000012">
    <property type="protein sequence ID" value="KAH3723616.1"/>
    <property type="molecule type" value="Genomic_DNA"/>
</dbReference>
<sequence length="208" mass="23912">MPSCWHLVTPILLLSTWYHLCYRCRPGITYVIAVDLVSPFLSLSTWYHICYRCRPGITYVIAVDLVSPMLSLSTGTWYHLCYRCRLVKLVGTWYHLCLSCRRCRRAPGIIYFIAVDSSVVLLVSPILSLSTMPSCTWYHLFYRCRLCRRALACWHLVSPMLSLSTMPSCSGFLAPGINYVIAVYYAVVIWLVGTWYHLFIAVDYAVVL</sequence>
<keyword evidence="3" id="KW-1185">Reference proteome</keyword>
<evidence type="ECO:0000313" key="3">
    <source>
        <dbReference type="Proteomes" id="UP000828390"/>
    </source>
</evidence>
<reference evidence="2" key="2">
    <citation type="submission" date="2020-11" db="EMBL/GenBank/DDBJ databases">
        <authorList>
            <person name="McCartney M.A."/>
            <person name="Auch B."/>
            <person name="Kono T."/>
            <person name="Mallez S."/>
            <person name="Becker A."/>
            <person name="Gohl D.M."/>
            <person name="Silverstein K.A.T."/>
            <person name="Koren S."/>
            <person name="Bechman K.B."/>
            <person name="Herman A."/>
            <person name="Abrahante J.E."/>
            <person name="Garbe J."/>
        </authorList>
    </citation>
    <scope>NUCLEOTIDE SEQUENCE</scope>
    <source>
        <strain evidence="2">Duluth1</strain>
        <tissue evidence="2">Whole animal</tissue>
    </source>
</reference>
<feature type="transmembrane region" description="Helical" evidence="1">
    <location>
        <begin position="179"/>
        <end position="206"/>
    </location>
</feature>
<protein>
    <submittedName>
        <fullName evidence="2">Uncharacterized protein</fullName>
    </submittedName>
</protein>
<gene>
    <name evidence="2" type="ORF">DPMN_049409</name>
</gene>
<evidence type="ECO:0000313" key="2">
    <source>
        <dbReference type="EMBL" id="KAH3723616.1"/>
    </source>
</evidence>
<comment type="caution">
    <text evidence="2">The sequence shown here is derived from an EMBL/GenBank/DDBJ whole genome shotgun (WGS) entry which is preliminary data.</text>
</comment>
<dbReference type="Proteomes" id="UP000828390">
    <property type="component" value="Unassembled WGS sequence"/>
</dbReference>
<evidence type="ECO:0000256" key="1">
    <source>
        <dbReference type="SAM" id="Phobius"/>
    </source>
</evidence>
<name>A0A9D4CFB0_DREPO</name>
<dbReference type="AlphaFoldDB" id="A0A9D4CFB0"/>
<keyword evidence="1" id="KW-1133">Transmembrane helix</keyword>